<keyword evidence="1" id="KW-0812">Transmembrane</keyword>
<dbReference type="InterPro" id="IPR039426">
    <property type="entry name" value="TonB-dep_rcpt-like"/>
</dbReference>
<feature type="signal peptide" evidence="2">
    <location>
        <begin position="1"/>
        <end position="37"/>
    </location>
</feature>
<comment type="subcellular location">
    <subcellularLocation>
        <location evidence="1">Cell outer membrane</location>
        <topology evidence="1">Multi-pass membrane protein</topology>
    </subcellularLocation>
</comment>
<keyword evidence="2" id="KW-0732">Signal</keyword>
<dbReference type="AlphaFoldDB" id="A0A174KJQ9"/>
<dbReference type="SUPFAM" id="SSF49464">
    <property type="entry name" value="Carboxypeptidase regulatory domain-like"/>
    <property type="match status" value="1"/>
</dbReference>
<dbReference type="InterPro" id="IPR018247">
    <property type="entry name" value="EF_Hand_1_Ca_BS"/>
</dbReference>
<organism evidence="4 5">
    <name type="scientific">Bacteroides thetaiotaomicron</name>
    <dbReference type="NCBI Taxonomy" id="818"/>
    <lineage>
        <taxon>Bacteria</taxon>
        <taxon>Pseudomonadati</taxon>
        <taxon>Bacteroidota</taxon>
        <taxon>Bacteroidia</taxon>
        <taxon>Bacteroidales</taxon>
        <taxon>Bacteroidaceae</taxon>
        <taxon>Bacteroides</taxon>
    </lineage>
</organism>
<dbReference type="Pfam" id="PF13715">
    <property type="entry name" value="CarbopepD_reg_2"/>
    <property type="match status" value="1"/>
</dbReference>
<comment type="similarity">
    <text evidence="1">Belongs to the TonB-dependent receptor family.</text>
</comment>
<dbReference type="SUPFAM" id="SSF56935">
    <property type="entry name" value="Porins"/>
    <property type="match status" value="1"/>
</dbReference>
<proteinExistence type="inferred from homology"/>
<keyword evidence="1" id="KW-0813">Transport</keyword>
<keyword evidence="1" id="KW-0472">Membrane</keyword>
<dbReference type="PROSITE" id="PS00018">
    <property type="entry name" value="EF_HAND_1"/>
    <property type="match status" value="1"/>
</dbReference>
<dbReference type="Gene3D" id="2.60.40.1120">
    <property type="entry name" value="Carboxypeptidase-like, regulatory domain"/>
    <property type="match status" value="1"/>
</dbReference>
<dbReference type="FunFam" id="2.170.130.10:FF:000003">
    <property type="entry name" value="SusC/RagA family TonB-linked outer membrane protein"/>
    <property type="match status" value="1"/>
</dbReference>
<dbReference type="InterPro" id="IPR023996">
    <property type="entry name" value="TonB-dep_OMP_SusC/RagA"/>
</dbReference>
<evidence type="ECO:0000313" key="4">
    <source>
        <dbReference type="EMBL" id="CUP12273.1"/>
    </source>
</evidence>
<evidence type="ECO:0000313" key="5">
    <source>
        <dbReference type="Proteomes" id="UP000095576"/>
    </source>
</evidence>
<dbReference type="Proteomes" id="UP000095576">
    <property type="component" value="Unassembled WGS sequence"/>
</dbReference>
<dbReference type="InterPro" id="IPR008969">
    <property type="entry name" value="CarboxyPept-like_regulatory"/>
</dbReference>
<dbReference type="Pfam" id="PF07715">
    <property type="entry name" value="Plug"/>
    <property type="match status" value="1"/>
</dbReference>
<dbReference type="RefSeq" id="WP_055298903.1">
    <property type="nucleotide sequence ID" value="NZ_CZAP01000003.1"/>
</dbReference>
<gene>
    <name evidence="4" type="ORF">ERS852511_01172</name>
</gene>
<dbReference type="InterPro" id="IPR037066">
    <property type="entry name" value="Plug_dom_sf"/>
</dbReference>
<name>A0A174KJQ9_BACT4</name>
<evidence type="ECO:0000256" key="1">
    <source>
        <dbReference type="PROSITE-ProRule" id="PRU01360"/>
    </source>
</evidence>
<evidence type="ECO:0000259" key="3">
    <source>
        <dbReference type="Pfam" id="PF07715"/>
    </source>
</evidence>
<protein>
    <submittedName>
        <fullName evidence="4">Putative outer membrane protein</fullName>
    </submittedName>
</protein>
<feature type="domain" description="TonB-dependent receptor plug" evidence="3">
    <location>
        <begin position="140"/>
        <end position="248"/>
    </location>
</feature>
<reference evidence="4 5" key="1">
    <citation type="submission" date="2015-09" db="EMBL/GenBank/DDBJ databases">
        <authorList>
            <consortium name="Pathogen Informatics"/>
        </authorList>
    </citation>
    <scope>NUCLEOTIDE SEQUENCE [LARGE SCALE GENOMIC DNA]</scope>
    <source>
        <strain evidence="4 5">2789STDY5834899</strain>
    </source>
</reference>
<evidence type="ECO:0000256" key="2">
    <source>
        <dbReference type="SAM" id="SignalP"/>
    </source>
</evidence>
<dbReference type="GO" id="GO:0009279">
    <property type="term" value="C:cell outer membrane"/>
    <property type="evidence" value="ECO:0007669"/>
    <property type="project" value="UniProtKB-SubCell"/>
</dbReference>
<dbReference type="PROSITE" id="PS52016">
    <property type="entry name" value="TONB_DEPENDENT_REC_3"/>
    <property type="match status" value="1"/>
</dbReference>
<dbReference type="InterPro" id="IPR023997">
    <property type="entry name" value="TonB-dep_OMP_SusC/RagA_CS"/>
</dbReference>
<dbReference type="NCBIfam" id="TIGR04056">
    <property type="entry name" value="OMP_RagA_SusC"/>
    <property type="match status" value="1"/>
</dbReference>
<dbReference type="Gene3D" id="2.170.130.10">
    <property type="entry name" value="TonB-dependent receptor, plug domain"/>
    <property type="match status" value="1"/>
</dbReference>
<keyword evidence="1" id="KW-1134">Transmembrane beta strand</keyword>
<sequence length="1067" mass="119471">MFTMTNFAKRGRLSISWRACILLVGLCCPFPVVSSYATDSITEIQQNKTKKFRGNVLDEAGAPVTGATVQIQGKAGGVITDIDGNFTIEVGESDVLQITFIGLETQLVPVRGKASMKIVMKELRDELEEVTVVAFAKQKKESVIGSIQTVKPAELKTPSSNLTTSLAGRMAGVIAYQRSGEPGKDNANFFIRGVTTFGYKKDPLILLDNVEVSSDDLARVQPDDIASFSVLKDATSTALYGARGANGVILVTTKEGKEGKAQVSVRVENSFSAPTKMIDIADPISYMRLNNEAVLTRDPQGVIPYPESKIANTMAPNRNPYVYPTVDWMKEMFKDYTVNQRVNFNVRGGGSVATYYLAGTFSNDTGLLKNDGLNNFNSNISLKKYNILSTFNIHLTKTTEVKVRFQADFDDYRGPVDGGNILFDHAIHASPVDFPKYYLPDLQNQGVGHPLFGNVEGANHINPYAIMTSGYKDYSRTNISAQAEIEQNLDFITEGLTVQGHFSTVRRSYFDVSRSYTPYYYKIGFYDKESDNYVLQALNPDSGTEYLGYSEGPKDVYTQIYMQAKANYVRKFGLHDVGALLVYQRKEELLGNAGSVIKSLPKRNQGISGRMSYGYDSRYFAEFNFGYNGSERFAQNERYGFFPSIGGAWMLSNEAFWRPIEKVANKLKLKVTYGLVGNDAIGSDSDRFFYLSNMNMNSSGRGQVFGTNWGNYKDGISTVRYPNEFITWEVAKKLNIGFELGLFNSLDVQFDYFREDRSKILMDRSFIPTTMGLEASVRANVGEAASHGVDLSVNYNHWFNNKIWLQGYGNFTYATSEFKVADEPDYAAAGLPWRSRVGYSLSQQWGYIAERLFVDEADIANSPVQSFGTYLPGDIKYKDINKDGKISDADLVPIGYPTTPEITYGFGLSMGFKNWDISCFFQGSARSSFFIDSEQIAPFNNPPSTTGSYTRKTALFQAIADSYWSEEHRDIYAFWPRLSTESIKNNTQVSTWWMRDGSFMRLKSLELGYSFPQQMIKKIHLTKLRLYANGTNLLTFSKFKLWDPEMGGLGVGYPNQRVINLGIQVDF</sequence>
<dbReference type="NCBIfam" id="TIGR04057">
    <property type="entry name" value="SusC_RagA_signa"/>
    <property type="match status" value="1"/>
</dbReference>
<feature type="chain" id="PRO_5008026205" evidence="2">
    <location>
        <begin position="38"/>
        <end position="1067"/>
    </location>
</feature>
<keyword evidence="1" id="KW-0998">Cell outer membrane</keyword>
<dbReference type="EMBL" id="CZAP01000003">
    <property type="protein sequence ID" value="CUP12273.1"/>
    <property type="molecule type" value="Genomic_DNA"/>
</dbReference>
<dbReference type="InterPro" id="IPR012910">
    <property type="entry name" value="Plug_dom"/>
</dbReference>
<accession>A0A174KJQ9</accession>